<feature type="transmembrane region" description="Helical" evidence="7">
    <location>
        <begin position="384"/>
        <end position="406"/>
    </location>
</feature>
<dbReference type="Proteomes" id="UP001589608">
    <property type="component" value="Unassembled WGS sequence"/>
</dbReference>
<keyword evidence="3 7" id="KW-0812">Transmembrane</keyword>
<dbReference type="Pfam" id="PF00999">
    <property type="entry name" value="Na_H_Exchanger"/>
    <property type="match status" value="1"/>
</dbReference>
<comment type="subcellular location">
    <subcellularLocation>
        <location evidence="1">Membrane</location>
        <topology evidence="1">Multi-pass membrane protein</topology>
    </subcellularLocation>
</comment>
<evidence type="ECO:0000256" key="4">
    <source>
        <dbReference type="ARBA" id="ARBA00022989"/>
    </source>
</evidence>
<reference evidence="9 10" key="1">
    <citation type="submission" date="2024-09" db="EMBL/GenBank/DDBJ databases">
        <authorList>
            <person name="Sun Q."/>
            <person name="Mori K."/>
        </authorList>
    </citation>
    <scope>NUCLEOTIDE SEQUENCE [LARGE SCALE GENOMIC DNA]</scope>
    <source>
        <strain evidence="9 10">JCM 3307</strain>
    </source>
</reference>
<evidence type="ECO:0000256" key="7">
    <source>
        <dbReference type="SAM" id="Phobius"/>
    </source>
</evidence>
<comment type="caution">
    <text evidence="9">The sequence shown here is derived from an EMBL/GenBank/DDBJ whole genome shotgun (WGS) entry which is preliminary data.</text>
</comment>
<keyword evidence="5" id="KW-0406">Ion transport</keyword>
<evidence type="ECO:0000313" key="9">
    <source>
        <dbReference type="EMBL" id="MFB9448624.1"/>
    </source>
</evidence>
<evidence type="ECO:0000259" key="8">
    <source>
        <dbReference type="Pfam" id="PF00999"/>
    </source>
</evidence>
<feature type="transmembrane region" description="Helical" evidence="7">
    <location>
        <begin position="296"/>
        <end position="316"/>
    </location>
</feature>
<evidence type="ECO:0000256" key="2">
    <source>
        <dbReference type="ARBA" id="ARBA00022448"/>
    </source>
</evidence>
<feature type="transmembrane region" description="Helical" evidence="7">
    <location>
        <begin position="167"/>
        <end position="192"/>
    </location>
</feature>
<feature type="transmembrane region" description="Helical" evidence="7">
    <location>
        <begin position="6"/>
        <end position="26"/>
    </location>
</feature>
<evidence type="ECO:0000313" key="10">
    <source>
        <dbReference type="Proteomes" id="UP001589608"/>
    </source>
</evidence>
<sequence>MEAIVVRVVLAVAVITALSYLLGVIARRIGQPAVVGQLFAGILLGPSVLGRLPGNPGTALIPLVIRPYLTVVAQLALVLFLFFVGYELNRKLLRRRMHAVPLIAVSAFVVPMLLGAGSTVVFADWFAATGAPAVEHQAFVLFVAVALSITAVPVLAGIIAERGLGGTVVGVVAMTSAGIIDALGWLALTGAMLKADAGGGQRPWAVTLLLLVVYVLVMVFVARPLLGRLRRGALAAGRSAASLLPVAATFAMASAWVTGALGLHVILGAFIAGLVMPRDEDGQPDPALLTAVEKAGGVLLPVFFVVSGLATDVGALRAADLGLLGVICVAATVGKLGAGLLAARLSGLSWRDATSVGIMLNTRGLTELAVLNVGLQAGFISGRLYTVFVLMALLTTAATGPLLGLLGRRRAVVAEPEPVAVGGGGDPA</sequence>
<evidence type="ECO:0000256" key="5">
    <source>
        <dbReference type="ARBA" id="ARBA00023065"/>
    </source>
</evidence>
<dbReference type="EMBL" id="JBHMCA010000058">
    <property type="protein sequence ID" value="MFB9448624.1"/>
    <property type="molecule type" value="Genomic_DNA"/>
</dbReference>
<feature type="transmembrane region" description="Helical" evidence="7">
    <location>
        <begin position="243"/>
        <end position="276"/>
    </location>
</feature>
<protein>
    <submittedName>
        <fullName evidence="9">Cation:proton antiporter</fullName>
    </submittedName>
</protein>
<dbReference type="InterPro" id="IPR038770">
    <property type="entry name" value="Na+/solute_symporter_sf"/>
</dbReference>
<feature type="transmembrane region" description="Helical" evidence="7">
    <location>
        <begin position="138"/>
        <end position="160"/>
    </location>
</feature>
<proteinExistence type="predicted"/>
<evidence type="ECO:0000256" key="3">
    <source>
        <dbReference type="ARBA" id="ARBA00022692"/>
    </source>
</evidence>
<dbReference type="Gene3D" id="1.20.1530.20">
    <property type="match status" value="1"/>
</dbReference>
<dbReference type="RefSeq" id="WP_223101238.1">
    <property type="nucleotide sequence ID" value="NZ_CP061913.1"/>
</dbReference>
<feature type="transmembrane region" description="Helical" evidence="7">
    <location>
        <begin position="65"/>
        <end position="88"/>
    </location>
</feature>
<feature type="transmembrane region" description="Helical" evidence="7">
    <location>
        <begin position="323"/>
        <end position="343"/>
    </location>
</feature>
<keyword evidence="10" id="KW-1185">Reference proteome</keyword>
<dbReference type="InterPro" id="IPR050794">
    <property type="entry name" value="CPA2_transporter"/>
</dbReference>
<keyword evidence="2" id="KW-0813">Transport</keyword>
<keyword evidence="6 7" id="KW-0472">Membrane</keyword>
<name>A0ABV5MID5_9ACTN</name>
<feature type="transmembrane region" description="Helical" evidence="7">
    <location>
        <begin position="100"/>
        <end position="126"/>
    </location>
</feature>
<evidence type="ECO:0000256" key="1">
    <source>
        <dbReference type="ARBA" id="ARBA00004141"/>
    </source>
</evidence>
<dbReference type="InterPro" id="IPR006153">
    <property type="entry name" value="Cation/H_exchanger_TM"/>
</dbReference>
<gene>
    <name evidence="9" type="ORF">ACFFTR_36525</name>
</gene>
<dbReference type="PANTHER" id="PTHR32468:SF0">
    <property type="entry name" value="K(+)_H(+) ANTIPORTER 1"/>
    <property type="match status" value="1"/>
</dbReference>
<organism evidence="9 10">
    <name type="scientific">Dactylosporangium vinaceum</name>
    <dbReference type="NCBI Taxonomy" id="53362"/>
    <lineage>
        <taxon>Bacteria</taxon>
        <taxon>Bacillati</taxon>
        <taxon>Actinomycetota</taxon>
        <taxon>Actinomycetes</taxon>
        <taxon>Micromonosporales</taxon>
        <taxon>Micromonosporaceae</taxon>
        <taxon>Dactylosporangium</taxon>
    </lineage>
</organism>
<feature type="domain" description="Cation/H+ exchanger transmembrane" evidence="8">
    <location>
        <begin position="17"/>
        <end position="403"/>
    </location>
</feature>
<feature type="transmembrane region" description="Helical" evidence="7">
    <location>
        <begin position="33"/>
        <end position="53"/>
    </location>
</feature>
<accession>A0ABV5MID5</accession>
<feature type="transmembrane region" description="Helical" evidence="7">
    <location>
        <begin position="204"/>
        <end position="222"/>
    </location>
</feature>
<evidence type="ECO:0000256" key="6">
    <source>
        <dbReference type="ARBA" id="ARBA00023136"/>
    </source>
</evidence>
<keyword evidence="4 7" id="KW-1133">Transmembrane helix</keyword>
<dbReference type="PANTHER" id="PTHR32468">
    <property type="entry name" value="CATION/H + ANTIPORTER"/>
    <property type="match status" value="1"/>
</dbReference>